<feature type="domain" description="UvrD-like helicase ATP-binding" evidence="11">
    <location>
        <begin position="1"/>
        <end position="154"/>
    </location>
</feature>
<evidence type="ECO:0000313" key="13">
    <source>
        <dbReference type="EMBL" id="ETW99254.1"/>
    </source>
</evidence>
<keyword evidence="14" id="KW-1185">Reference proteome</keyword>
<keyword evidence="4 10" id="KW-0347">Helicase</keyword>
<dbReference type="InterPro" id="IPR027417">
    <property type="entry name" value="P-loop_NTPase"/>
</dbReference>
<evidence type="ECO:0000256" key="10">
    <source>
        <dbReference type="PROSITE-ProRule" id="PRU00560"/>
    </source>
</evidence>
<dbReference type="GO" id="GO:0000725">
    <property type="term" value="P:recombinational repair"/>
    <property type="evidence" value="ECO:0007669"/>
    <property type="project" value="TreeGrafter"/>
</dbReference>
<gene>
    <name evidence="13" type="ORF">ETSY2_41280</name>
</gene>
<evidence type="ECO:0000256" key="2">
    <source>
        <dbReference type="ARBA" id="ARBA00022741"/>
    </source>
</evidence>
<dbReference type="Pfam" id="PF00580">
    <property type="entry name" value="UvrD-helicase"/>
    <property type="match status" value="1"/>
</dbReference>
<dbReference type="GO" id="GO:0016787">
    <property type="term" value="F:hydrolase activity"/>
    <property type="evidence" value="ECO:0007669"/>
    <property type="project" value="UniProtKB-UniRule"/>
</dbReference>
<feature type="non-terminal residue" evidence="13">
    <location>
        <position position="1"/>
    </location>
</feature>
<dbReference type="Proteomes" id="UP000019140">
    <property type="component" value="Unassembled WGS sequence"/>
</dbReference>
<evidence type="ECO:0000256" key="3">
    <source>
        <dbReference type="ARBA" id="ARBA00022801"/>
    </source>
</evidence>
<evidence type="ECO:0000259" key="12">
    <source>
        <dbReference type="PROSITE" id="PS51217"/>
    </source>
</evidence>
<evidence type="ECO:0000256" key="1">
    <source>
        <dbReference type="ARBA" id="ARBA00009922"/>
    </source>
</evidence>
<feature type="domain" description="UvrD-like helicase C-terminal" evidence="12">
    <location>
        <begin position="155"/>
        <end position="442"/>
    </location>
</feature>
<name>W4LMX4_9BACT</name>
<sequence length="546" mass="59665">HIGYLKDRLYTPDDFVDALEAWRASEEDPQRDDAAMSFAAIFRAYEVAKQARQRVDFADLIALPQRILAANHALQAAYRSKYQWVMVDEYQDVSRSVAGLLSQLCGPENPPWVVGDTRQAIYRFRGAAPENVELFERDFPGAQTFHLDTNYRSSEAILVVANQLAALMAPGHRDDATEAAYWRYGSATTSPLEPAVAVAQAESDSAQYEGIAVQIDAWLVQGVSVSDIAVLARRNIDVRDISLALGRHGIRATTSGTATPEGVAGDLAAIVTLTDQPRASLPRLALTLGRGRFDANTINAVIRQALDTLDETFRFDAEGLRGDDQTLATEMVAVCTGLRAERFSADAFAMMCTFLFDHSSILRRTLAEPPSAERMLALSDMVTCLSRAAAYRFLHPEAEPKLSRVRFAQYFRAALCSSTSNATPPKSMPEAVRVMTCHAAKGLEFPYVIVAGQTLPPARGTRSYAWLPPNLAPSREEDLQQANALFFVGVTRSQQAVVVTYALSASGSSRAGKREPTPRQPLMIDAIWGGATRGLLTVRALDAQTC</sequence>
<dbReference type="GO" id="GO:0005829">
    <property type="term" value="C:cytosol"/>
    <property type="evidence" value="ECO:0007669"/>
    <property type="project" value="TreeGrafter"/>
</dbReference>
<dbReference type="Gene3D" id="1.10.486.10">
    <property type="entry name" value="PCRA, domain 4"/>
    <property type="match status" value="1"/>
</dbReference>
<dbReference type="CDD" id="cd17932">
    <property type="entry name" value="DEXQc_UvrD"/>
    <property type="match status" value="1"/>
</dbReference>
<dbReference type="InterPro" id="IPR013986">
    <property type="entry name" value="DExx_box_DNA_helicase_dom_sf"/>
</dbReference>
<dbReference type="GO" id="GO:0033202">
    <property type="term" value="C:DNA helicase complex"/>
    <property type="evidence" value="ECO:0007669"/>
    <property type="project" value="TreeGrafter"/>
</dbReference>
<dbReference type="AlphaFoldDB" id="W4LMX4"/>
<dbReference type="InterPro" id="IPR000212">
    <property type="entry name" value="DNA_helicase_UvrD/REP"/>
</dbReference>
<feature type="non-terminal residue" evidence="13">
    <location>
        <position position="546"/>
    </location>
</feature>
<dbReference type="GO" id="GO:0003677">
    <property type="term" value="F:DNA binding"/>
    <property type="evidence" value="ECO:0007669"/>
    <property type="project" value="InterPro"/>
</dbReference>
<evidence type="ECO:0000256" key="4">
    <source>
        <dbReference type="ARBA" id="ARBA00022806"/>
    </source>
</evidence>
<evidence type="ECO:0000256" key="9">
    <source>
        <dbReference type="ARBA" id="ARBA00048988"/>
    </source>
</evidence>
<dbReference type="GO" id="GO:0005524">
    <property type="term" value="F:ATP binding"/>
    <property type="evidence" value="ECO:0007669"/>
    <property type="project" value="UniProtKB-UniRule"/>
</dbReference>
<dbReference type="InterPro" id="IPR014016">
    <property type="entry name" value="UvrD-like_ATP-bd"/>
</dbReference>
<organism evidence="13 14">
    <name type="scientific">Candidatus Entotheonella gemina</name>
    <dbReference type="NCBI Taxonomy" id="1429439"/>
    <lineage>
        <taxon>Bacteria</taxon>
        <taxon>Pseudomonadati</taxon>
        <taxon>Nitrospinota/Tectimicrobiota group</taxon>
        <taxon>Candidatus Tectimicrobiota</taxon>
        <taxon>Candidatus Entotheonellia</taxon>
        <taxon>Candidatus Entotheonellales</taxon>
        <taxon>Candidatus Entotheonellaceae</taxon>
        <taxon>Candidatus Entotheonella</taxon>
    </lineage>
</organism>
<accession>W4LMX4</accession>
<dbReference type="Gene3D" id="1.10.10.160">
    <property type="match status" value="1"/>
</dbReference>
<dbReference type="PANTHER" id="PTHR11070">
    <property type="entry name" value="UVRD / RECB / PCRA DNA HELICASE FAMILY MEMBER"/>
    <property type="match status" value="1"/>
</dbReference>
<reference evidence="13 14" key="1">
    <citation type="journal article" date="2014" name="Nature">
        <title>An environmental bacterial taxon with a large and distinct metabolic repertoire.</title>
        <authorList>
            <person name="Wilson M.C."/>
            <person name="Mori T."/>
            <person name="Ruckert C."/>
            <person name="Uria A.R."/>
            <person name="Helf M.J."/>
            <person name="Takada K."/>
            <person name="Gernert C."/>
            <person name="Steffens U.A."/>
            <person name="Heycke N."/>
            <person name="Schmitt S."/>
            <person name="Rinke C."/>
            <person name="Helfrich E.J."/>
            <person name="Brachmann A.O."/>
            <person name="Gurgui C."/>
            <person name="Wakimoto T."/>
            <person name="Kracht M."/>
            <person name="Crusemann M."/>
            <person name="Hentschel U."/>
            <person name="Abe I."/>
            <person name="Matsunaga S."/>
            <person name="Kalinowski J."/>
            <person name="Takeyama H."/>
            <person name="Piel J."/>
        </authorList>
    </citation>
    <scope>NUCLEOTIDE SEQUENCE [LARGE SCALE GENOMIC DNA]</scope>
    <source>
        <strain evidence="14">TSY2</strain>
    </source>
</reference>
<evidence type="ECO:0000256" key="8">
    <source>
        <dbReference type="ARBA" id="ARBA00034808"/>
    </source>
</evidence>
<keyword evidence="3 10" id="KW-0378">Hydrolase</keyword>
<dbReference type="GO" id="GO:0043138">
    <property type="term" value="F:3'-5' DNA helicase activity"/>
    <property type="evidence" value="ECO:0007669"/>
    <property type="project" value="UniProtKB-EC"/>
</dbReference>
<proteinExistence type="inferred from homology"/>
<comment type="catalytic activity">
    <reaction evidence="7">
        <text>Couples ATP hydrolysis with the unwinding of duplex DNA by translocating in the 3'-5' direction.</text>
        <dbReference type="EC" id="5.6.2.4"/>
    </reaction>
</comment>
<dbReference type="InterPro" id="IPR014017">
    <property type="entry name" value="DNA_helicase_UvrD-like_C"/>
</dbReference>
<keyword evidence="2 10" id="KW-0547">Nucleotide-binding</keyword>
<dbReference type="PANTHER" id="PTHR11070:SF59">
    <property type="entry name" value="DNA 3'-5' HELICASE"/>
    <property type="match status" value="1"/>
</dbReference>
<evidence type="ECO:0000256" key="5">
    <source>
        <dbReference type="ARBA" id="ARBA00022840"/>
    </source>
</evidence>
<comment type="catalytic activity">
    <reaction evidence="9">
        <text>ATP + H2O = ADP + phosphate + H(+)</text>
        <dbReference type="Rhea" id="RHEA:13065"/>
        <dbReference type="ChEBI" id="CHEBI:15377"/>
        <dbReference type="ChEBI" id="CHEBI:15378"/>
        <dbReference type="ChEBI" id="CHEBI:30616"/>
        <dbReference type="ChEBI" id="CHEBI:43474"/>
        <dbReference type="ChEBI" id="CHEBI:456216"/>
        <dbReference type="EC" id="5.6.2.4"/>
    </reaction>
</comment>
<protein>
    <recommendedName>
        <fullName evidence="8">DNA 3'-5' helicase</fullName>
        <ecNumber evidence="8">5.6.2.4</ecNumber>
    </recommendedName>
</protein>
<evidence type="ECO:0000256" key="7">
    <source>
        <dbReference type="ARBA" id="ARBA00034617"/>
    </source>
</evidence>
<comment type="caution">
    <text evidence="13">The sequence shown here is derived from an EMBL/GenBank/DDBJ whole genome shotgun (WGS) entry which is preliminary data.</text>
</comment>
<keyword evidence="6" id="KW-0413">Isomerase</keyword>
<evidence type="ECO:0000256" key="6">
    <source>
        <dbReference type="ARBA" id="ARBA00023235"/>
    </source>
</evidence>
<evidence type="ECO:0000313" key="14">
    <source>
        <dbReference type="Proteomes" id="UP000019140"/>
    </source>
</evidence>
<evidence type="ECO:0000259" key="11">
    <source>
        <dbReference type="PROSITE" id="PS51198"/>
    </source>
</evidence>
<dbReference type="SUPFAM" id="SSF52540">
    <property type="entry name" value="P-loop containing nucleoside triphosphate hydrolases"/>
    <property type="match status" value="1"/>
</dbReference>
<dbReference type="PROSITE" id="PS51217">
    <property type="entry name" value="UVRD_HELICASE_CTER"/>
    <property type="match status" value="1"/>
</dbReference>
<dbReference type="EC" id="5.6.2.4" evidence="8"/>
<dbReference type="Gene3D" id="3.40.50.300">
    <property type="entry name" value="P-loop containing nucleotide triphosphate hydrolases"/>
    <property type="match status" value="2"/>
</dbReference>
<comment type="similarity">
    <text evidence="1">Belongs to the helicase family. UvrD subfamily.</text>
</comment>
<dbReference type="HOGENOM" id="CLU_499262_0_0_7"/>
<dbReference type="Pfam" id="PF13361">
    <property type="entry name" value="UvrD_C"/>
    <property type="match status" value="2"/>
</dbReference>
<comment type="caution">
    <text evidence="10">Lacks conserved residue(s) required for the propagation of feature annotation.</text>
</comment>
<keyword evidence="5 10" id="KW-0067">ATP-binding</keyword>
<dbReference type="PROSITE" id="PS51198">
    <property type="entry name" value="UVRD_HELICASE_ATP_BIND"/>
    <property type="match status" value="1"/>
</dbReference>
<dbReference type="EMBL" id="AZHX01001859">
    <property type="protein sequence ID" value="ETW99254.1"/>
    <property type="molecule type" value="Genomic_DNA"/>
</dbReference>